<dbReference type="Proteomes" id="UP000662814">
    <property type="component" value="Chromosome"/>
</dbReference>
<evidence type="ECO:0000256" key="2">
    <source>
        <dbReference type="SAM" id="Phobius"/>
    </source>
</evidence>
<name>A0ABX6YJG7_9MICO</name>
<keyword evidence="2" id="KW-0812">Transmembrane</keyword>
<protein>
    <recommendedName>
        <fullName evidence="5">MFS transporter</fullName>
    </recommendedName>
</protein>
<evidence type="ECO:0000313" key="4">
    <source>
        <dbReference type="Proteomes" id="UP000662814"/>
    </source>
</evidence>
<keyword evidence="2" id="KW-1133">Transmembrane helix</keyword>
<keyword evidence="2" id="KW-0472">Membrane</keyword>
<evidence type="ECO:0008006" key="5">
    <source>
        <dbReference type="Google" id="ProtNLM"/>
    </source>
</evidence>
<dbReference type="RefSeq" id="WP_166985034.1">
    <property type="nucleotide sequence ID" value="NZ_CP061169.1"/>
</dbReference>
<proteinExistence type="predicted"/>
<gene>
    <name evidence="3" type="ORF">HCR76_02355</name>
</gene>
<reference evidence="3 4" key="1">
    <citation type="submission" date="2020-12" db="EMBL/GenBank/DDBJ databases">
        <title>Microbacterium sp. HY060.</title>
        <authorList>
            <person name="Zhou J."/>
        </authorList>
    </citation>
    <scope>NUCLEOTIDE SEQUENCE [LARGE SCALE GENOMIC DNA]</scope>
    <source>
        <strain evidence="3 4">HY60</strain>
    </source>
</reference>
<evidence type="ECO:0000313" key="3">
    <source>
        <dbReference type="EMBL" id="QPZ38964.1"/>
    </source>
</evidence>
<keyword evidence="4" id="KW-1185">Reference proteome</keyword>
<feature type="region of interest" description="Disordered" evidence="1">
    <location>
        <begin position="1"/>
        <end position="51"/>
    </location>
</feature>
<evidence type="ECO:0000256" key="1">
    <source>
        <dbReference type="SAM" id="MobiDB-lite"/>
    </source>
</evidence>
<sequence length="172" mass="18476">MPDPTADFDPRFDPRFQPGFDPEVHSDRTRASRQSTNEARASTDAHDEVPIVDAEDLAHGGALDENDPQDAAAAPPRGGVALLLRNPFIWVIVVLAAALIAWSLTSYASAIETTSDIFSGTFGSDEETKAEYASAQFAIGIAPFTLAVGILALAGVAFFAAATWWRKRDARR</sequence>
<feature type="transmembrane region" description="Helical" evidence="2">
    <location>
        <begin position="87"/>
        <end position="105"/>
    </location>
</feature>
<feature type="transmembrane region" description="Helical" evidence="2">
    <location>
        <begin position="137"/>
        <end position="165"/>
    </location>
</feature>
<accession>A0ABX6YJG7</accession>
<organism evidence="3 4">
    <name type="scientific">Paramicrobacterium chengjingii</name>
    <dbReference type="NCBI Taxonomy" id="2769067"/>
    <lineage>
        <taxon>Bacteria</taxon>
        <taxon>Bacillati</taxon>
        <taxon>Actinomycetota</taxon>
        <taxon>Actinomycetes</taxon>
        <taxon>Micrococcales</taxon>
        <taxon>Microbacteriaceae</taxon>
        <taxon>Paramicrobacterium</taxon>
    </lineage>
</organism>
<dbReference type="EMBL" id="CP061169">
    <property type="protein sequence ID" value="QPZ38964.1"/>
    <property type="molecule type" value="Genomic_DNA"/>
</dbReference>